<organism evidence="1 2">
    <name type="scientific">Streptococcus dysgalactiae</name>
    <dbReference type="NCBI Taxonomy" id="1334"/>
    <lineage>
        <taxon>Bacteria</taxon>
        <taxon>Bacillati</taxon>
        <taxon>Bacillota</taxon>
        <taxon>Bacilli</taxon>
        <taxon>Lactobacillales</taxon>
        <taxon>Streptococcaceae</taxon>
        <taxon>Streptococcus</taxon>
    </lineage>
</organism>
<dbReference type="AlphaFoldDB" id="A0AAE9UNZ8"/>
<dbReference type="EMBL" id="CP095081">
    <property type="protein sequence ID" value="WAI93954.1"/>
    <property type="molecule type" value="Genomic_DNA"/>
</dbReference>
<gene>
    <name evidence="1" type="ORF">MP619_04985</name>
</gene>
<accession>A0AAE9UNZ8</accession>
<dbReference type="Proteomes" id="UP001164948">
    <property type="component" value="Chromosome"/>
</dbReference>
<evidence type="ECO:0000313" key="1">
    <source>
        <dbReference type="EMBL" id="WAI93954.1"/>
    </source>
</evidence>
<name>A0AAE9UNZ8_STRDY</name>
<reference evidence="1" key="1">
    <citation type="submission" date="2022-03" db="EMBL/GenBank/DDBJ databases">
        <title>Characterization and genomic analysis of a Streptococcus dysgalactiae associated with cultured channel catfish mortalities in China.</title>
        <authorList>
            <person name="Wang J."/>
            <person name="Geng Y."/>
        </authorList>
    </citation>
    <scope>NUCLEOTIDE SEQUENCE</scope>
    <source>
        <strain evidence="1">WJ001</strain>
    </source>
</reference>
<evidence type="ECO:0000313" key="2">
    <source>
        <dbReference type="Proteomes" id="UP001164948"/>
    </source>
</evidence>
<protein>
    <submittedName>
        <fullName evidence="1">Uncharacterized protein</fullName>
    </submittedName>
</protein>
<proteinExistence type="predicted"/>
<dbReference type="RefSeq" id="WP_268227876.1">
    <property type="nucleotide sequence ID" value="NZ_CP095081.1"/>
</dbReference>
<sequence>MTIIDFQGTKQIFYEDNAISEVWYNNNLIWRKPLSERILLFSGQLTTSFTRLNVYDTYIFSADGVEVIKQADDIGIGYIDVGNHSIVAFFNGAALYVRLYGGAFDIDIYGQK</sequence>